<dbReference type="AlphaFoldDB" id="A0A8H5WTQ7"/>
<accession>A0A8H5WTQ7</accession>
<protein>
    <submittedName>
        <fullName evidence="2">Integral membrane protein</fullName>
    </submittedName>
</protein>
<evidence type="ECO:0000256" key="1">
    <source>
        <dbReference type="SAM" id="Phobius"/>
    </source>
</evidence>
<keyword evidence="1" id="KW-0472">Membrane</keyword>
<keyword evidence="3" id="KW-1185">Reference proteome</keyword>
<reference evidence="2 3" key="2">
    <citation type="submission" date="2020-05" db="EMBL/GenBank/DDBJ databases">
        <title>Identification and distribution of gene clusters putatively required for synthesis of sphingolipid metabolism inhibitors in phylogenetically diverse species of the filamentous fungus Fusarium.</title>
        <authorList>
            <person name="Kim H.-S."/>
            <person name="Busman M."/>
            <person name="Brown D.W."/>
            <person name="Divon H."/>
            <person name="Uhlig S."/>
            <person name="Proctor R.H."/>
        </authorList>
    </citation>
    <scope>NUCLEOTIDE SEQUENCE [LARGE SCALE GENOMIC DNA]</scope>
    <source>
        <strain evidence="2 3">NRRL 25331</strain>
    </source>
</reference>
<keyword evidence="1" id="KW-0812">Transmembrane</keyword>
<gene>
    <name evidence="2" type="ORF">FCIRC_8566</name>
</gene>
<feature type="transmembrane region" description="Helical" evidence="1">
    <location>
        <begin position="45"/>
        <end position="65"/>
    </location>
</feature>
<keyword evidence="1" id="KW-1133">Transmembrane helix</keyword>
<dbReference type="Proteomes" id="UP000572754">
    <property type="component" value="Unassembled WGS sequence"/>
</dbReference>
<proteinExistence type="predicted"/>
<evidence type="ECO:0000313" key="2">
    <source>
        <dbReference type="EMBL" id="KAF5671821.1"/>
    </source>
</evidence>
<reference evidence="3" key="1">
    <citation type="journal article" date="2020" name="BMC Genomics">
        <title>Correction to: Identification and distribution of gene clusters required for synthesis of sphingolipid metabolism inhibitors in diverse species of the filamentous fungus Fusarium.</title>
        <authorList>
            <person name="Kim H.S."/>
            <person name="Lohmar J.M."/>
            <person name="Busman M."/>
            <person name="Brown D.W."/>
            <person name="Naumann T.A."/>
            <person name="Divon H.H."/>
            <person name="Lysoe E."/>
            <person name="Uhlig S."/>
            <person name="Proctor R.H."/>
        </authorList>
    </citation>
    <scope>NUCLEOTIDE SEQUENCE [LARGE SCALE GENOMIC DNA]</scope>
    <source>
        <strain evidence="3">NRRL 25331</strain>
    </source>
</reference>
<name>A0A8H5WTQ7_FUSCI</name>
<feature type="transmembrane region" description="Helical" evidence="1">
    <location>
        <begin position="15"/>
        <end position="33"/>
    </location>
</feature>
<evidence type="ECO:0000313" key="3">
    <source>
        <dbReference type="Proteomes" id="UP000572754"/>
    </source>
</evidence>
<comment type="caution">
    <text evidence="2">The sequence shown here is derived from an EMBL/GenBank/DDBJ whole genome shotgun (WGS) entry which is preliminary data.</text>
</comment>
<sequence>MPIDPSGPTVVATEWALISVATLVILARLYLRLILQRRSLLASDVLMCAAWASGVALASFDIYFLRIGIFKPGTTFDLAGFEGTAQEAENFYKVCALNIFKEHRRLRYLTSSTIFQPIPSTPLFTCPQGSSAGSVLTDLP</sequence>
<organism evidence="2 3">
    <name type="scientific">Fusarium circinatum</name>
    <name type="common">Pitch canker fungus</name>
    <name type="synonym">Gibberella circinata</name>
    <dbReference type="NCBI Taxonomy" id="48490"/>
    <lineage>
        <taxon>Eukaryota</taxon>
        <taxon>Fungi</taxon>
        <taxon>Dikarya</taxon>
        <taxon>Ascomycota</taxon>
        <taxon>Pezizomycotina</taxon>
        <taxon>Sordariomycetes</taxon>
        <taxon>Hypocreomycetidae</taxon>
        <taxon>Hypocreales</taxon>
        <taxon>Nectriaceae</taxon>
        <taxon>Fusarium</taxon>
        <taxon>Fusarium fujikuroi species complex</taxon>
    </lineage>
</organism>
<dbReference type="EMBL" id="JAAQPE010000285">
    <property type="protein sequence ID" value="KAF5671821.1"/>
    <property type="molecule type" value="Genomic_DNA"/>
</dbReference>